<dbReference type="PANTHER" id="PTHR43162">
    <property type="match status" value="1"/>
</dbReference>
<dbReference type="AlphaFoldDB" id="A0A2S7WNV3"/>
<dbReference type="InterPro" id="IPR051604">
    <property type="entry name" value="Ergot_Alk_Oxidoreductase"/>
</dbReference>
<dbReference type="OrthoDB" id="2149806at2"/>
<dbReference type="InterPro" id="IPR036291">
    <property type="entry name" value="NAD(P)-bd_dom_sf"/>
</dbReference>
<dbReference type="Proteomes" id="UP000238882">
    <property type="component" value="Unassembled WGS sequence"/>
</dbReference>
<reference evidence="2 3" key="1">
    <citation type="submission" date="2016-12" db="EMBL/GenBank/DDBJ databases">
        <title>Trade-off between light-utilization and light-protection in marine flavobacteria.</title>
        <authorList>
            <person name="Kumagai Y."/>
            <person name="Yoshizawa S."/>
            <person name="Kogure K."/>
            <person name="Iwasaki W."/>
        </authorList>
    </citation>
    <scope>NUCLEOTIDE SEQUENCE [LARGE SCALE GENOMIC DNA]</scope>
    <source>
        <strain evidence="2 3">NBRC 108759</strain>
    </source>
</reference>
<dbReference type="PANTHER" id="PTHR43162:SF1">
    <property type="entry name" value="PRESTALK A DIFFERENTIATION PROTEIN A"/>
    <property type="match status" value="1"/>
</dbReference>
<dbReference type="EMBL" id="MSCN01000001">
    <property type="protein sequence ID" value="PQJ78992.1"/>
    <property type="molecule type" value="Genomic_DNA"/>
</dbReference>
<evidence type="ECO:0000259" key="1">
    <source>
        <dbReference type="Pfam" id="PF05368"/>
    </source>
</evidence>
<dbReference type="RefSeq" id="WP_105015595.1">
    <property type="nucleotide sequence ID" value="NZ_MSCN01000001.1"/>
</dbReference>
<proteinExistence type="predicted"/>
<gene>
    <name evidence="2" type="ORF">BTO18_07305</name>
</gene>
<name>A0A2S7WNV3_9FLAO</name>
<dbReference type="CDD" id="cd05269">
    <property type="entry name" value="TMR_SDR_a"/>
    <property type="match status" value="1"/>
</dbReference>
<dbReference type="Gene3D" id="3.40.50.720">
    <property type="entry name" value="NAD(P)-binding Rossmann-like Domain"/>
    <property type="match status" value="1"/>
</dbReference>
<sequence length="283" mass="31185">MKNRILVTGSSGNIGTQIVKQLETSQANFLIGVSSNKEDLSSNQVHVDFNDKASLVKAFKDIDTLFLLFPMIEPMIDFAKNAIEAAKEVGVKHIVRSSGAGADSSSTFKMPKVQGTIDDLVKQSGMNYTITKPTSFMQNFVNFFANDIKNGTLYMPAGQGKLGWVDVRDIAAVNAEILKNPNAYVNQELTITGAENLSFEDALSIVSSVLDKKVNYVDVPENAAIQAMKDYGMPDFVIEMTRSLNQIIKAGYAEGVTETVEKITGKQPISFRQFVEDYKENWQ</sequence>
<comment type="caution">
    <text evidence="2">The sequence shown here is derived from an EMBL/GenBank/DDBJ whole genome shotgun (WGS) entry which is preliminary data.</text>
</comment>
<dbReference type="Gene3D" id="3.90.25.10">
    <property type="entry name" value="UDP-galactose 4-epimerase, domain 1"/>
    <property type="match status" value="1"/>
</dbReference>
<dbReference type="SUPFAM" id="SSF51735">
    <property type="entry name" value="NAD(P)-binding Rossmann-fold domains"/>
    <property type="match status" value="1"/>
</dbReference>
<dbReference type="Pfam" id="PF05368">
    <property type="entry name" value="NmrA"/>
    <property type="match status" value="1"/>
</dbReference>
<protein>
    <recommendedName>
        <fullName evidence="1">NmrA-like domain-containing protein</fullName>
    </recommendedName>
</protein>
<organism evidence="2 3">
    <name type="scientific">Polaribacter porphyrae</name>
    <dbReference type="NCBI Taxonomy" id="1137780"/>
    <lineage>
        <taxon>Bacteria</taxon>
        <taxon>Pseudomonadati</taxon>
        <taxon>Bacteroidota</taxon>
        <taxon>Flavobacteriia</taxon>
        <taxon>Flavobacteriales</taxon>
        <taxon>Flavobacteriaceae</taxon>
    </lineage>
</organism>
<dbReference type="InterPro" id="IPR008030">
    <property type="entry name" value="NmrA-like"/>
</dbReference>
<evidence type="ECO:0000313" key="2">
    <source>
        <dbReference type="EMBL" id="PQJ78992.1"/>
    </source>
</evidence>
<accession>A0A2S7WNV3</accession>
<evidence type="ECO:0000313" key="3">
    <source>
        <dbReference type="Proteomes" id="UP000238882"/>
    </source>
</evidence>
<keyword evidence="3" id="KW-1185">Reference proteome</keyword>
<feature type="domain" description="NmrA-like" evidence="1">
    <location>
        <begin position="1"/>
        <end position="239"/>
    </location>
</feature>